<dbReference type="Proteomes" id="UP000521943">
    <property type="component" value="Unassembled WGS sequence"/>
</dbReference>
<feature type="transmembrane region" description="Helical" evidence="1">
    <location>
        <begin position="30"/>
        <end position="52"/>
    </location>
</feature>
<evidence type="ECO:0000256" key="1">
    <source>
        <dbReference type="SAM" id="Phobius"/>
    </source>
</evidence>
<reference evidence="2 3" key="1">
    <citation type="submission" date="2020-07" db="EMBL/GenBank/DDBJ databases">
        <title>Comparative genomics of pyrophilous fungi reveals a link between fire events and developmental genes.</title>
        <authorList>
            <consortium name="DOE Joint Genome Institute"/>
            <person name="Steindorff A.S."/>
            <person name="Carver A."/>
            <person name="Calhoun S."/>
            <person name="Stillman K."/>
            <person name="Liu H."/>
            <person name="Lipzen A."/>
            <person name="Pangilinan J."/>
            <person name="Labutti K."/>
            <person name="Bruns T.D."/>
            <person name="Grigoriev I.V."/>
        </authorList>
    </citation>
    <scope>NUCLEOTIDE SEQUENCE [LARGE SCALE GENOMIC DNA]</scope>
    <source>
        <strain evidence="2 3">CBS 144469</strain>
    </source>
</reference>
<sequence>MSLFRPDLWAPVSVDYPVQLLRRPFFLADYIAALVIATVFVGVQLTACGYILRHYYNTAQRRRKSNIDERLNARYTVSRTWCLLSVYLATIYTASAAVYCISFAQRYISVTKLGMYEKGEKSLEWLRQNPEHEGVKMICIPAASAPGGEEICHLFKYTKNLLQHQGLEVAYSSLMEALIVPVDIILIFRFSMMYYPSKWKYLAIGVLSALSLTGPIIGIVALGKIASLGVKSDPWWPANFQGVTGFLEWQSPWVGVVMPVIVNVFVTAAIIVRIRQSQRYIRKVGGRMLYDEVYTGLLATLVESAFPSALWGVLAAAFPRVASSKSEKFVFTPMVLWVALTALSPQFIIIRVMQGRALTRGNMAGLNSTAPGDPLAFADTAGSSTVLSTAVGDSSGQDRSPTSLA</sequence>
<comment type="caution">
    <text evidence="2">The sequence shown here is derived from an EMBL/GenBank/DDBJ whole genome shotgun (WGS) entry which is preliminary data.</text>
</comment>
<proteinExistence type="predicted"/>
<keyword evidence="1" id="KW-1133">Transmembrane helix</keyword>
<dbReference type="AlphaFoldDB" id="A0A8H6IFG9"/>
<feature type="transmembrane region" description="Helical" evidence="1">
    <location>
        <begin position="253"/>
        <end position="272"/>
    </location>
</feature>
<dbReference type="OrthoDB" id="2921408at2759"/>
<organism evidence="2 3">
    <name type="scientific">Ephemerocybe angulata</name>
    <dbReference type="NCBI Taxonomy" id="980116"/>
    <lineage>
        <taxon>Eukaryota</taxon>
        <taxon>Fungi</taxon>
        <taxon>Dikarya</taxon>
        <taxon>Basidiomycota</taxon>
        <taxon>Agaricomycotina</taxon>
        <taxon>Agaricomycetes</taxon>
        <taxon>Agaricomycetidae</taxon>
        <taxon>Agaricales</taxon>
        <taxon>Agaricineae</taxon>
        <taxon>Psathyrellaceae</taxon>
        <taxon>Ephemerocybe</taxon>
    </lineage>
</organism>
<keyword evidence="1" id="KW-0472">Membrane</keyword>
<feature type="transmembrane region" description="Helical" evidence="1">
    <location>
        <begin position="80"/>
        <end position="104"/>
    </location>
</feature>
<feature type="transmembrane region" description="Helical" evidence="1">
    <location>
        <begin position="293"/>
        <end position="318"/>
    </location>
</feature>
<name>A0A8H6IFG9_9AGAR</name>
<evidence type="ECO:0000313" key="2">
    <source>
        <dbReference type="EMBL" id="KAF6764488.1"/>
    </source>
</evidence>
<dbReference type="EMBL" id="JACGCI010000004">
    <property type="protein sequence ID" value="KAF6764488.1"/>
    <property type="molecule type" value="Genomic_DNA"/>
</dbReference>
<keyword evidence="3" id="KW-1185">Reference proteome</keyword>
<keyword evidence="1" id="KW-0812">Transmembrane</keyword>
<evidence type="ECO:0000313" key="3">
    <source>
        <dbReference type="Proteomes" id="UP000521943"/>
    </source>
</evidence>
<feature type="transmembrane region" description="Helical" evidence="1">
    <location>
        <begin position="202"/>
        <end position="226"/>
    </location>
</feature>
<feature type="transmembrane region" description="Helical" evidence="1">
    <location>
        <begin position="169"/>
        <end position="190"/>
    </location>
</feature>
<accession>A0A8H6IFG9</accession>
<feature type="transmembrane region" description="Helical" evidence="1">
    <location>
        <begin position="330"/>
        <end position="350"/>
    </location>
</feature>
<protein>
    <submittedName>
        <fullName evidence="2">Uncharacterized protein</fullName>
    </submittedName>
</protein>
<gene>
    <name evidence="2" type="ORF">DFP72DRAFT_1130373</name>
</gene>